<protein>
    <submittedName>
        <fullName evidence="1">Uncharacterized protein</fullName>
    </submittedName>
</protein>
<dbReference type="InParanoid" id="A0A1X7TN53"/>
<dbReference type="AlphaFoldDB" id="A0A1X7TN53"/>
<name>A0A1X7TN53_AMPQE</name>
<reference evidence="1" key="1">
    <citation type="submission" date="2017-05" db="UniProtKB">
        <authorList>
            <consortium name="EnsemblMetazoa"/>
        </authorList>
    </citation>
    <scope>IDENTIFICATION</scope>
</reference>
<proteinExistence type="predicted"/>
<sequence>HYDLSKSIASYIPNFEKELFDSTTIYSYSLTPTFVGWARYSTTGVIWHSL</sequence>
<organism evidence="1">
    <name type="scientific">Amphimedon queenslandica</name>
    <name type="common">Sponge</name>
    <dbReference type="NCBI Taxonomy" id="400682"/>
    <lineage>
        <taxon>Eukaryota</taxon>
        <taxon>Metazoa</taxon>
        <taxon>Porifera</taxon>
        <taxon>Demospongiae</taxon>
        <taxon>Heteroscleromorpha</taxon>
        <taxon>Haplosclerida</taxon>
        <taxon>Niphatidae</taxon>
        <taxon>Amphimedon</taxon>
    </lineage>
</organism>
<accession>A0A1X7TN53</accession>
<dbReference type="EnsemblMetazoa" id="Aqu2.1.16223_001">
    <property type="protein sequence ID" value="Aqu2.1.16223_001"/>
    <property type="gene ID" value="Aqu2.1.16223"/>
</dbReference>
<evidence type="ECO:0000313" key="1">
    <source>
        <dbReference type="EnsemblMetazoa" id="Aqu2.1.16223_001"/>
    </source>
</evidence>